<evidence type="ECO:0000313" key="3">
    <source>
        <dbReference type="Proteomes" id="UP000238392"/>
    </source>
</evidence>
<feature type="domain" description="Pyridoxamine 5'-phosphate oxidase Alr4036 family FMN-binding" evidence="1">
    <location>
        <begin position="27"/>
        <end position="98"/>
    </location>
</feature>
<keyword evidence="3" id="KW-1185">Reference proteome</keyword>
<dbReference type="RefSeq" id="WP_170108014.1">
    <property type="nucleotide sequence ID" value="NZ_PVTQ01000005.1"/>
</dbReference>
<gene>
    <name evidence="2" type="ORF">CLV74_105227</name>
</gene>
<dbReference type="InterPro" id="IPR012349">
    <property type="entry name" value="Split_barrel_FMN-bd"/>
</dbReference>
<proteinExistence type="predicted"/>
<dbReference type="InterPro" id="IPR024624">
    <property type="entry name" value="Pyridox_Oxase_Alr4036_FMN-bd"/>
</dbReference>
<sequence>MNDSATPDLHSFLALGWDRLRAGVAEPTAAARTMTLATTGLSGWPQARTVVLRGADQASGLLTVHTDGASEKVAEIRMDQRASLLVWDDEENLQIRLRVEVEERPRKYLAKLWERIPESARRVYGGAPYPGYAIASPQDHHSEGDFGRFAVLDCAVVEVELLRITPIRHYRAVYRVSEGFKGTWLAP</sequence>
<organism evidence="2 3">
    <name type="scientific">Donghicola tyrosinivorans</name>
    <dbReference type="NCBI Taxonomy" id="1652492"/>
    <lineage>
        <taxon>Bacteria</taxon>
        <taxon>Pseudomonadati</taxon>
        <taxon>Pseudomonadota</taxon>
        <taxon>Alphaproteobacteria</taxon>
        <taxon>Rhodobacterales</taxon>
        <taxon>Roseobacteraceae</taxon>
        <taxon>Donghicola</taxon>
    </lineage>
</organism>
<accession>A0A2T0WU67</accession>
<reference evidence="2 3" key="1">
    <citation type="submission" date="2018-03" db="EMBL/GenBank/DDBJ databases">
        <title>Genomic Encyclopedia of Archaeal and Bacterial Type Strains, Phase II (KMG-II): from individual species to whole genera.</title>
        <authorList>
            <person name="Goeker M."/>
        </authorList>
    </citation>
    <scope>NUCLEOTIDE SEQUENCE [LARGE SCALE GENOMIC DNA]</scope>
    <source>
        <strain evidence="2 3">DSM 100212</strain>
    </source>
</reference>
<dbReference type="Gene3D" id="2.30.110.10">
    <property type="entry name" value="Electron Transport, Fmn-binding Protein, Chain A"/>
    <property type="match status" value="1"/>
</dbReference>
<dbReference type="Pfam" id="PF12766">
    <property type="entry name" value="Pyridox_oxase_2"/>
    <property type="match status" value="1"/>
</dbReference>
<comment type="caution">
    <text evidence="2">The sequence shown here is derived from an EMBL/GenBank/DDBJ whole genome shotgun (WGS) entry which is preliminary data.</text>
</comment>
<name>A0A2T0WU67_9RHOB</name>
<evidence type="ECO:0000259" key="1">
    <source>
        <dbReference type="Pfam" id="PF12766"/>
    </source>
</evidence>
<dbReference type="SUPFAM" id="SSF50475">
    <property type="entry name" value="FMN-binding split barrel"/>
    <property type="match status" value="1"/>
</dbReference>
<dbReference type="Proteomes" id="UP000238392">
    <property type="component" value="Unassembled WGS sequence"/>
</dbReference>
<dbReference type="AlphaFoldDB" id="A0A2T0WU67"/>
<dbReference type="GO" id="GO:0010181">
    <property type="term" value="F:FMN binding"/>
    <property type="evidence" value="ECO:0007669"/>
    <property type="project" value="InterPro"/>
</dbReference>
<evidence type="ECO:0000313" key="2">
    <source>
        <dbReference type="EMBL" id="PRY90246.1"/>
    </source>
</evidence>
<protein>
    <submittedName>
        <fullName evidence="2">Pyridoxamine 5'-phosphate oxidase</fullName>
    </submittedName>
</protein>
<dbReference type="EMBL" id="PVTQ01000005">
    <property type="protein sequence ID" value="PRY90246.1"/>
    <property type="molecule type" value="Genomic_DNA"/>
</dbReference>